<dbReference type="PROSITE" id="PS51367">
    <property type="entry name" value="THAUMATIN_2"/>
    <property type="match status" value="1"/>
</dbReference>
<sequence>MTKLNSQKRSTVGTNRAETPASGFGGSDRVQIFLGPASSRAMVSKRILNYLVQKRQVRWSRLGYFLKERILPKMRRTAGVSATTTFTFVNRCGYPVWVGTLSSAGSPALSQTGFKLDQGASVSLQAPTGWSGRFWGRTHCSDAGGNFKCKTADCGSNRVSCDGAGAIPPATLIEFTLDGSGGQDFYDTSLVDGYNVPFSVRPQGGTGKCGESACAADINALCPSELKVTGDGGETIACKSACEAFNTDEYCCRGSHGSPDTCKPNRYSTQFKNACPSAYSYAYDDQTSTFTCKAPAYLHTYCP</sequence>
<dbReference type="AlphaFoldDB" id="A0AAV7FB37"/>
<dbReference type="Proteomes" id="UP000825729">
    <property type="component" value="Unassembled WGS sequence"/>
</dbReference>
<evidence type="ECO:0000313" key="3">
    <source>
        <dbReference type="Proteomes" id="UP000825729"/>
    </source>
</evidence>
<dbReference type="CDD" id="cd09218">
    <property type="entry name" value="TLP-PA"/>
    <property type="match status" value="1"/>
</dbReference>
<name>A0AAV7FB37_ARIFI</name>
<organism evidence="2 3">
    <name type="scientific">Aristolochia fimbriata</name>
    <name type="common">White veined hardy Dutchman's pipe vine</name>
    <dbReference type="NCBI Taxonomy" id="158543"/>
    <lineage>
        <taxon>Eukaryota</taxon>
        <taxon>Viridiplantae</taxon>
        <taxon>Streptophyta</taxon>
        <taxon>Embryophyta</taxon>
        <taxon>Tracheophyta</taxon>
        <taxon>Spermatophyta</taxon>
        <taxon>Magnoliopsida</taxon>
        <taxon>Magnoliidae</taxon>
        <taxon>Piperales</taxon>
        <taxon>Aristolochiaceae</taxon>
        <taxon>Aristolochia</taxon>
    </lineage>
</organism>
<feature type="region of interest" description="Disordered" evidence="1">
    <location>
        <begin position="1"/>
        <end position="23"/>
    </location>
</feature>
<feature type="compositionally biased region" description="Polar residues" evidence="1">
    <location>
        <begin position="1"/>
        <end position="17"/>
    </location>
</feature>
<proteinExistence type="predicted"/>
<dbReference type="Gene3D" id="2.60.110.10">
    <property type="entry name" value="Thaumatin"/>
    <property type="match status" value="1"/>
</dbReference>
<dbReference type="FunFam" id="2.60.110.10:FF:000001">
    <property type="entry name" value="THAUMATIN-LIKE PROTEIN 1"/>
    <property type="match status" value="1"/>
</dbReference>
<reference evidence="2 3" key="1">
    <citation type="submission" date="2021-07" db="EMBL/GenBank/DDBJ databases">
        <title>The Aristolochia fimbriata genome: insights into angiosperm evolution, floral development and chemical biosynthesis.</title>
        <authorList>
            <person name="Jiao Y."/>
        </authorList>
    </citation>
    <scope>NUCLEOTIDE SEQUENCE [LARGE SCALE GENOMIC DNA]</scope>
    <source>
        <strain evidence="2">IBCAS-2021</strain>
        <tissue evidence="2">Leaf</tissue>
    </source>
</reference>
<dbReference type="EMBL" id="JAINDJ010000002">
    <property type="protein sequence ID" value="KAG9456798.1"/>
    <property type="molecule type" value="Genomic_DNA"/>
</dbReference>
<evidence type="ECO:0000256" key="1">
    <source>
        <dbReference type="SAM" id="MobiDB-lite"/>
    </source>
</evidence>
<dbReference type="SMART" id="SM00205">
    <property type="entry name" value="THN"/>
    <property type="match status" value="1"/>
</dbReference>
<evidence type="ECO:0008006" key="4">
    <source>
        <dbReference type="Google" id="ProtNLM"/>
    </source>
</evidence>
<dbReference type="PANTHER" id="PTHR31048">
    <property type="entry name" value="OS03G0233200 PROTEIN"/>
    <property type="match status" value="1"/>
</dbReference>
<protein>
    <recommendedName>
        <fullName evidence="4">Thaumatin-like protein 1</fullName>
    </recommendedName>
</protein>
<evidence type="ECO:0000313" key="2">
    <source>
        <dbReference type="EMBL" id="KAG9456798.1"/>
    </source>
</evidence>
<keyword evidence="3" id="KW-1185">Reference proteome</keyword>
<dbReference type="PRINTS" id="PR00347">
    <property type="entry name" value="THAUMATIN"/>
</dbReference>
<dbReference type="SUPFAM" id="SSF49870">
    <property type="entry name" value="Osmotin, thaumatin-like protein"/>
    <property type="match status" value="1"/>
</dbReference>
<dbReference type="Pfam" id="PF00314">
    <property type="entry name" value="Thaumatin"/>
    <property type="match status" value="1"/>
</dbReference>
<comment type="caution">
    <text evidence="2">The sequence shown here is derived from an EMBL/GenBank/DDBJ whole genome shotgun (WGS) entry which is preliminary data.</text>
</comment>
<dbReference type="InterPro" id="IPR001938">
    <property type="entry name" value="Thaumatin"/>
</dbReference>
<gene>
    <name evidence="2" type="ORF">H6P81_001306</name>
</gene>
<dbReference type="InterPro" id="IPR037176">
    <property type="entry name" value="Osmotin/thaumatin-like_sf"/>
</dbReference>
<accession>A0AAV7FB37</accession>